<dbReference type="GO" id="GO:0006508">
    <property type="term" value="P:proteolysis"/>
    <property type="evidence" value="ECO:0007669"/>
    <property type="project" value="InterPro"/>
</dbReference>
<dbReference type="EMBL" id="CP032630">
    <property type="protein sequence ID" value="AYF96917.1"/>
    <property type="molecule type" value="Genomic_DNA"/>
</dbReference>
<reference evidence="3" key="1">
    <citation type="submission" date="2018-09" db="EMBL/GenBank/DDBJ databases">
        <title>Genome sequencing of strain 2DFWR-13.</title>
        <authorList>
            <person name="Heo J."/>
            <person name="Kim S.-J."/>
            <person name="Kwon S.-W."/>
        </authorList>
    </citation>
    <scope>NUCLEOTIDE SEQUENCE [LARGE SCALE GENOMIC DNA]</scope>
    <source>
        <strain evidence="3">2DFWR-13</strain>
    </source>
</reference>
<dbReference type="AlphaFoldDB" id="A0A387B3N1"/>
<keyword evidence="3" id="KW-1185">Reference proteome</keyword>
<sequence>MADGPIQVVLRPESYRTAREPARGGGAGKDFFRDRDDAFVLHRDELARTLRSLGARRASDHRVNVVVQMRDDALAKSHRPLSALFSARRASHVGTVNYGELIIATTPANLIAIAEVVESAEATVTWRPDASGELQYSPTGSRSESSAIASIREWLPAEARGFTLDEAENWLAANPSTRAEVELLALPHVGSALREATIQEVRALRTQSPAFLELFALTGAADVLAASQRAIGIDHRAAAQVEARYSRHIDSAAFRRELARLESSSVVKRVGLGDVSVDDTPDAEQSVVGRWVASNTRSADRRPVVGVIDGGIDWQDGGTSSWVVGHTGYVAPVHRSIRREIHGTEIASIIVLGSELNPGFLNADEDCRVYDLDLFSADEYKKDYYPAEDDFFEVLRESVERAKQDYGVRVFNLSYNFRRAPGPRPFSLIAQTLDAIAIDLDVIFVISSGNLAEADQRDEWPAAEADLLAVLARAGAPDGLGAPAESIANVSVGALNPPGLNVGIEGAPTRYTRRSLRIPSVVKPDFGAPGGGTRTTPLDTTGMVAMTSVGEIVEVEGTSFAAPVVARYLASLDAAIAGDVPREVLLALATHHAKAPRILSRSKRVAGLSREFIGRGLLPSVAETLDGTTHQMTIVLSDVIQPKKKVVFPFRWPDSLTSPTGSCRGRVKFTLVAEPTLDHAHGVEAVRVNLEGAIKQLDPDKGHFEGRLQPTHELFTGVTHANERTLITELGKWFPVKSFETTMRGRGKSSDWILEIEYLTRAATKIPDDGVRFAAVLTVEDPKGVAPIYDEMRASLIDLNVALNDLRSWTTIGVRV</sequence>
<accession>A0A387B3N1</accession>
<organism evidence="2 3">
    <name type="scientific">Protaetiibacter intestinalis</name>
    <dbReference type="NCBI Taxonomy" id="2419774"/>
    <lineage>
        <taxon>Bacteria</taxon>
        <taxon>Bacillati</taxon>
        <taxon>Actinomycetota</taxon>
        <taxon>Actinomycetes</taxon>
        <taxon>Micrococcales</taxon>
        <taxon>Microbacteriaceae</taxon>
        <taxon>Protaetiibacter</taxon>
    </lineage>
</organism>
<proteinExistence type="predicted"/>
<dbReference type="InterPro" id="IPR000209">
    <property type="entry name" value="Peptidase_S8/S53_dom"/>
</dbReference>
<evidence type="ECO:0000313" key="2">
    <source>
        <dbReference type="EMBL" id="AYF96917.1"/>
    </source>
</evidence>
<dbReference type="Proteomes" id="UP000278886">
    <property type="component" value="Chromosome"/>
</dbReference>
<dbReference type="Gene3D" id="3.40.50.200">
    <property type="entry name" value="Peptidase S8/S53 domain"/>
    <property type="match status" value="1"/>
</dbReference>
<evidence type="ECO:0000259" key="1">
    <source>
        <dbReference type="Pfam" id="PF00082"/>
    </source>
</evidence>
<name>A0A387B3N1_9MICO</name>
<gene>
    <name evidence="2" type="ORF">D7I47_00710</name>
</gene>
<dbReference type="RefSeq" id="WP_120761268.1">
    <property type="nucleotide sequence ID" value="NZ_CP032630.1"/>
</dbReference>
<dbReference type="OrthoDB" id="5495859at2"/>
<dbReference type="KEGG" id="lyd:D7I47_00710"/>
<evidence type="ECO:0000313" key="3">
    <source>
        <dbReference type="Proteomes" id="UP000278886"/>
    </source>
</evidence>
<protein>
    <recommendedName>
        <fullName evidence="1">Peptidase S8/S53 domain-containing protein</fullName>
    </recommendedName>
</protein>
<dbReference type="SUPFAM" id="SSF52743">
    <property type="entry name" value="Subtilisin-like"/>
    <property type="match status" value="1"/>
</dbReference>
<dbReference type="InterPro" id="IPR036852">
    <property type="entry name" value="Peptidase_S8/S53_dom_sf"/>
</dbReference>
<feature type="domain" description="Peptidase S8/S53" evidence="1">
    <location>
        <begin position="302"/>
        <end position="593"/>
    </location>
</feature>
<dbReference type="GO" id="GO:0004252">
    <property type="term" value="F:serine-type endopeptidase activity"/>
    <property type="evidence" value="ECO:0007669"/>
    <property type="project" value="InterPro"/>
</dbReference>
<dbReference type="Pfam" id="PF00082">
    <property type="entry name" value="Peptidase_S8"/>
    <property type="match status" value="1"/>
</dbReference>